<dbReference type="EMBL" id="JBOK01000005">
    <property type="protein sequence ID" value="EXU80912.1"/>
    <property type="molecule type" value="Genomic_DNA"/>
</dbReference>
<dbReference type="AlphaFoldDB" id="A0A014QCI3"/>
<dbReference type="RefSeq" id="WP_043381231.1">
    <property type="nucleotide sequence ID" value="NZ_JBOK01000005.1"/>
</dbReference>
<dbReference type="InterPro" id="IPR016181">
    <property type="entry name" value="Acyl_CoA_acyltransferase"/>
</dbReference>
<sequence>MLGPSSLTPAALPQPPSAFPVAGRLTAHTPCDPQRAEVERCIRQTYAQRYGALVPAFAPVLLALREGGQVLAAAGYRRAADGPLFLESYLEAPVEQLIAAQAGRPVARAQIVEVGHLAAPRRGEGRRLVQLLGPFLLHEGFDWVVGTVTQELQLMLVRLGLVPLVLGPAHPDALGDQAQYWGSYYQHTPVVLAIHLRRSLRQFLARRVRAMTREAP</sequence>
<evidence type="ECO:0000313" key="3">
    <source>
        <dbReference type="Proteomes" id="UP000020766"/>
    </source>
</evidence>
<dbReference type="Pfam" id="PF12261">
    <property type="entry name" value="T_hemolysin"/>
    <property type="match status" value="1"/>
</dbReference>
<gene>
    <name evidence="2" type="ORF">AX13_14880</name>
</gene>
<organism evidence="2 3">
    <name type="scientific">Comamonas aquatica DA1877</name>
    <dbReference type="NCBI Taxonomy" id="1457173"/>
    <lineage>
        <taxon>Bacteria</taxon>
        <taxon>Pseudomonadati</taxon>
        <taxon>Pseudomonadota</taxon>
        <taxon>Betaproteobacteria</taxon>
        <taxon>Burkholderiales</taxon>
        <taxon>Comamonadaceae</taxon>
        <taxon>Comamonas</taxon>
    </lineage>
</organism>
<evidence type="ECO:0008006" key="4">
    <source>
        <dbReference type="Google" id="ProtNLM"/>
    </source>
</evidence>
<comment type="caution">
    <text evidence="2">The sequence shown here is derived from an EMBL/GenBank/DDBJ whole genome shotgun (WGS) entry which is preliminary data.</text>
</comment>
<name>A0A014QCI3_9BURK</name>
<feature type="region of interest" description="Disordered" evidence="1">
    <location>
        <begin position="1"/>
        <end position="26"/>
    </location>
</feature>
<reference evidence="2 3" key="1">
    <citation type="submission" date="2014-01" db="EMBL/GenBank/DDBJ databases">
        <title>Interspecies Systems Biology Uncovers Metabolites Affecting C. elegans Gene Expression and Life History Traits.</title>
        <authorList>
            <person name="Watson E."/>
            <person name="Macneil L.T."/>
            <person name="Ritter A.D."/>
            <person name="Yilmaz L.S."/>
            <person name="Rosebrock A.P."/>
            <person name="Caudy A.A."/>
            <person name="Walhout A.J."/>
        </authorList>
    </citation>
    <scope>NUCLEOTIDE SEQUENCE [LARGE SCALE GENOMIC DNA]</scope>
    <source>
        <strain evidence="2 3">DA1877</strain>
    </source>
</reference>
<evidence type="ECO:0000313" key="2">
    <source>
        <dbReference type="EMBL" id="EXU80912.1"/>
    </source>
</evidence>
<evidence type="ECO:0000256" key="1">
    <source>
        <dbReference type="SAM" id="MobiDB-lite"/>
    </source>
</evidence>
<proteinExistence type="predicted"/>
<dbReference type="SUPFAM" id="SSF55729">
    <property type="entry name" value="Acyl-CoA N-acyltransferases (Nat)"/>
    <property type="match status" value="1"/>
</dbReference>
<dbReference type="PATRIC" id="fig|1457173.3.peg.1260"/>
<keyword evidence="3" id="KW-1185">Reference proteome</keyword>
<protein>
    <recommendedName>
        <fullName evidence="4">Thermostable hemolysin</fullName>
    </recommendedName>
</protein>
<dbReference type="InterPro" id="IPR022050">
    <property type="entry name" value="T_hemolysin"/>
</dbReference>
<accession>A0A014QCI3</accession>
<dbReference type="Proteomes" id="UP000020766">
    <property type="component" value="Unassembled WGS sequence"/>
</dbReference>